<dbReference type="PANTHER" id="PTHR35004:SF7">
    <property type="entry name" value="INTEGRASE PROTEIN"/>
    <property type="match status" value="1"/>
</dbReference>
<feature type="domain" description="Integrase catalytic" evidence="2">
    <location>
        <begin position="65"/>
        <end position="253"/>
    </location>
</feature>
<evidence type="ECO:0000313" key="8">
    <source>
        <dbReference type="EMBL" id="ENO88438.1"/>
    </source>
</evidence>
<dbReference type="SUPFAM" id="SSF53098">
    <property type="entry name" value="Ribonuclease H-like"/>
    <property type="match status" value="1"/>
</dbReference>
<comment type="similarity">
    <text evidence="1">Belongs to the transposase IS21/IS408/IS1162 family.</text>
</comment>
<reference evidence="7 9" key="1">
    <citation type="submission" date="2012-09" db="EMBL/GenBank/DDBJ databases">
        <title>Draft Genome Sequences of 6 Strains from Genus Thauera.</title>
        <authorList>
            <person name="Liu B."/>
            <person name="Shapleigh J.P."/>
            <person name="Frostegard A.H."/>
        </authorList>
    </citation>
    <scope>NUCLEOTIDE SEQUENCE [LARGE SCALE GENOMIC DNA]</scope>
    <source>
        <strain evidence="7 9">S2</strain>
    </source>
</reference>
<evidence type="ECO:0000313" key="3">
    <source>
        <dbReference type="EMBL" id="ENO74945.1"/>
    </source>
</evidence>
<dbReference type="InterPro" id="IPR001584">
    <property type="entry name" value="Integrase_cat-core"/>
</dbReference>
<dbReference type="EMBL" id="AMXD01000005">
    <property type="protein sequence ID" value="ENO88438.1"/>
    <property type="molecule type" value="Genomic_DNA"/>
</dbReference>
<dbReference type="PROSITE" id="PS50994">
    <property type="entry name" value="INTEGRASE"/>
    <property type="match status" value="1"/>
</dbReference>
<gene>
    <name evidence="8" type="ORF">C665_02078</name>
    <name evidence="7" type="ORF">C665_03317</name>
    <name evidence="6" type="ORF">C665_03547</name>
    <name evidence="5" type="ORF">C665_06874</name>
    <name evidence="4" type="ORF">C665_10012</name>
    <name evidence="3" type="ORF">C665_19534</name>
</gene>
<comment type="caution">
    <text evidence="7">The sequence shown here is derived from an EMBL/GenBank/DDBJ whole genome shotgun (WGS) entry which is preliminary data.</text>
</comment>
<dbReference type="Proteomes" id="UP000013042">
    <property type="component" value="Unassembled WGS sequence"/>
</dbReference>
<protein>
    <submittedName>
        <fullName evidence="7">Transposase</fullName>
    </submittedName>
</protein>
<dbReference type="PANTHER" id="PTHR35004">
    <property type="entry name" value="TRANSPOSASE RV3428C-RELATED"/>
    <property type="match status" value="1"/>
</dbReference>
<evidence type="ECO:0000259" key="2">
    <source>
        <dbReference type="PROSITE" id="PS50994"/>
    </source>
</evidence>
<evidence type="ECO:0000313" key="4">
    <source>
        <dbReference type="EMBL" id="ENO85537.1"/>
    </source>
</evidence>
<sequence>MADVWEQELVPLLEREPGLQGRTLLEELQRRHGEVFGDGVLRTLQRRIRMWRAEHGHEKEVFFSQANPPGRLALSDFTVCDELRITVGGEHFAHRLYQFALAYSGWRHAELVCGGESFAALAQGLQNALWALGGVPEEHRTDSLSAAFNNLAEAETLTRRYEDLCRHYGLRPSRNNLGQSHENGAIESRQGSLKGALEQALLLRGHREFATTADYQRFVAEVVTRLNRRIQTRLAEERSQLAELPMRRTSEYEEIEARVTKFSTVSIRRVLYSVPSRLIGHRLQFRLYPERLEGWLGGVCVFESARGAVPAGKRRGKQLDYRHLLPALKRKPGAFARWALRDDMFPRAEYRQTWERLVETLPERQACKLMVGLLDLAARGACEVQLAQILGGLLQAGTLPDLEGLEARFAPRQTPMPAVTVSLPALSVYDTLYEVAA</sequence>
<dbReference type="GO" id="GO:0003676">
    <property type="term" value="F:nucleic acid binding"/>
    <property type="evidence" value="ECO:0007669"/>
    <property type="project" value="InterPro"/>
</dbReference>
<dbReference type="GO" id="GO:0015074">
    <property type="term" value="P:DNA integration"/>
    <property type="evidence" value="ECO:0007669"/>
    <property type="project" value="InterPro"/>
</dbReference>
<dbReference type="InterPro" id="IPR054353">
    <property type="entry name" value="IstA-like_C"/>
</dbReference>
<dbReference type="InterPro" id="IPR012337">
    <property type="entry name" value="RNaseH-like_sf"/>
</dbReference>
<dbReference type="Gene3D" id="3.30.420.10">
    <property type="entry name" value="Ribonuclease H-like superfamily/Ribonuclease H"/>
    <property type="match status" value="1"/>
</dbReference>
<proteinExistence type="inferred from homology"/>
<dbReference type="EMBL" id="AMXD01000029">
    <property type="protein sequence ID" value="ENO86735.1"/>
    <property type="molecule type" value="Genomic_DNA"/>
</dbReference>
<dbReference type="NCBIfam" id="NF033546">
    <property type="entry name" value="transpos_IS21"/>
    <property type="match status" value="1"/>
</dbReference>
<name>N6Z069_THASP</name>
<dbReference type="EMBL" id="AMXD01000052">
    <property type="protein sequence ID" value="ENO85537.1"/>
    <property type="molecule type" value="Genomic_DNA"/>
</dbReference>
<evidence type="ECO:0000313" key="7">
    <source>
        <dbReference type="EMBL" id="ENO88017.1"/>
    </source>
</evidence>
<dbReference type="EMBL" id="AMXD01000248">
    <property type="protein sequence ID" value="ENO74945.1"/>
    <property type="molecule type" value="Genomic_DNA"/>
</dbReference>
<dbReference type="InterPro" id="IPR036397">
    <property type="entry name" value="RNaseH_sf"/>
</dbReference>
<dbReference type="EMBL" id="AMXD01000011">
    <property type="protein sequence ID" value="ENO87934.1"/>
    <property type="molecule type" value="Genomic_DNA"/>
</dbReference>
<evidence type="ECO:0000256" key="1">
    <source>
        <dbReference type="ARBA" id="ARBA00009277"/>
    </source>
</evidence>
<dbReference type="EMBL" id="AMXD01000010">
    <property type="protein sequence ID" value="ENO88017.1"/>
    <property type="molecule type" value="Genomic_DNA"/>
</dbReference>
<organism evidence="7 9">
    <name type="scientific">Thauera aminoaromatica S2</name>
    <dbReference type="NCBI Taxonomy" id="1234381"/>
    <lineage>
        <taxon>Bacteria</taxon>
        <taxon>Pseudomonadati</taxon>
        <taxon>Pseudomonadota</taxon>
        <taxon>Betaproteobacteria</taxon>
        <taxon>Rhodocyclales</taxon>
        <taxon>Zoogloeaceae</taxon>
        <taxon>Thauera</taxon>
    </lineage>
</organism>
<dbReference type="Pfam" id="PF22483">
    <property type="entry name" value="Mu-transpos_C_2"/>
    <property type="match status" value="1"/>
</dbReference>
<accession>N6Z069</accession>
<evidence type="ECO:0000313" key="6">
    <source>
        <dbReference type="EMBL" id="ENO87934.1"/>
    </source>
</evidence>
<dbReference type="AlphaFoldDB" id="N6Z069"/>
<evidence type="ECO:0000313" key="9">
    <source>
        <dbReference type="Proteomes" id="UP000013042"/>
    </source>
</evidence>
<evidence type="ECO:0000313" key="5">
    <source>
        <dbReference type="EMBL" id="ENO86735.1"/>
    </source>
</evidence>